<reference evidence="1" key="1">
    <citation type="submission" date="2022-04" db="EMBL/GenBank/DDBJ databases">
        <title>Genome of the entomopathogenic fungus Entomophthora muscae.</title>
        <authorList>
            <person name="Elya C."/>
            <person name="Lovett B.R."/>
            <person name="Lee E."/>
            <person name="Macias A.M."/>
            <person name="Hajek A.E."/>
            <person name="De Bivort B.L."/>
            <person name="Kasson M.T."/>
            <person name="De Fine Licht H.H."/>
            <person name="Stajich J.E."/>
        </authorList>
    </citation>
    <scope>NUCLEOTIDE SEQUENCE</scope>
    <source>
        <strain evidence="1">Berkeley</strain>
    </source>
</reference>
<gene>
    <name evidence="1" type="ORF">DSO57_1020572</name>
</gene>
<accession>A0ACC2U1Q2</accession>
<proteinExistence type="predicted"/>
<dbReference type="Proteomes" id="UP001165960">
    <property type="component" value="Unassembled WGS sequence"/>
</dbReference>
<keyword evidence="2" id="KW-1185">Reference proteome</keyword>
<evidence type="ECO:0000313" key="2">
    <source>
        <dbReference type="Proteomes" id="UP001165960"/>
    </source>
</evidence>
<dbReference type="EMBL" id="QTSX02001517">
    <property type="protein sequence ID" value="KAJ9080854.1"/>
    <property type="molecule type" value="Genomic_DNA"/>
</dbReference>
<comment type="caution">
    <text evidence="1">The sequence shown here is derived from an EMBL/GenBank/DDBJ whole genome shotgun (WGS) entry which is preliminary data.</text>
</comment>
<organism evidence="1 2">
    <name type="scientific">Entomophthora muscae</name>
    <dbReference type="NCBI Taxonomy" id="34485"/>
    <lineage>
        <taxon>Eukaryota</taxon>
        <taxon>Fungi</taxon>
        <taxon>Fungi incertae sedis</taxon>
        <taxon>Zoopagomycota</taxon>
        <taxon>Entomophthoromycotina</taxon>
        <taxon>Entomophthoromycetes</taxon>
        <taxon>Entomophthorales</taxon>
        <taxon>Entomophthoraceae</taxon>
        <taxon>Entomophthora</taxon>
    </lineage>
</organism>
<protein>
    <submittedName>
        <fullName evidence="1">Uncharacterized protein</fullName>
    </submittedName>
</protein>
<evidence type="ECO:0000313" key="1">
    <source>
        <dbReference type="EMBL" id="KAJ9080854.1"/>
    </source>
</evidence>
<name>A0ACC2U1Q2_9FUNG</name>
<sequence length="538" mass="60193">MPLTKEAWEKMSRKIDALSRSDDDPMSTPTKKKLLRNVANALLNKTAPIVKAGLLGAIIDALPHVLASRKRIPSSPNLDDLRNLFSTFSDEILSGFFLKNIFSEYPKKDSWCSVLLFSCLAYQVTAPSKVEYPPRPPSETDEDILARHGVTTTQSGLQIGSAQGTKTNPDSKQLTRIEVEIIIKNFIAALVSTGVGIWLLRSANSSLATKRKAHLSLALYAFFQAAHAIWSFQRLRTKAYGKPWQIRTPWINFNLKFLGRIAEVGFFGWSSYQIMMCWFFRPHLLPPSYEKWITRFANVDKSLIDYLRGIQKGTIVEGQHSDCLAEFCRSVGLNPHLGDPYYGVPSCRALHHLDGDSCTQAAGRRFFSTSAAAFMSLYFPLNLLTYLIKRRKKSEQKENAPPKTFATELRESILIPSARSSAFLGMFVASIFGTVCLLRRKLGTDQYGVVAGSAVCGVSSILIESPSRRLNLALYVLPRALTSLHQGKFEKYIPARLLDTPMMIISLATLLTCHQIQPRSVQAPTRALLSWIFSKYSL</sequence>